<dbReference type="GO" id="GO:0008420">
    <property type="term" value="F:RNA polymerase II CTD heptapeptide repeat phosphatase activity"/>
    <property type="evidence" value="ECO:0007669"/>
    <property type="project" value="UniProtKB-UniRule"/>
</dbReference>
<feature type="compositionally biased region" description="Basic and acidic residues" evidence="7">
    <location>
        <begin position="367"/>
        <end position="394"/>
    </location>
</feature>
<dbReference type="Pfam" id="PF03031">
    <property type="entry name" value="NIF"/>
    <property type="match status" value="1"/>
</dbReference>
<sequence length="842" mass="93507">MTKLLSLGAKLKYPVTIIKVLKKPGDSIKKLDPILQYKWNWTLMVGDPSDPKGQWPEEQVAIADWESPVEGTLKSWKVKDGQVIHKNMDFVEVEETCPHSIQYKGMCGLCGKDMTEINWTSATDDTERAKINMIHDQTSLKVSQDEASKAESELQKRLLAHKKLSLVVDLDQTIIHACIEPTVGEWQRDKSSPNYEAVRDVRSFQLNDDGPRGLASGCWYYIKMRPGLKEFLAKISELYELHVYTMGTRAYAVNIAKIVDPDKKLFGDRIISRDENGNVTAKSLARLFPVDTKMVVIIDDRADVWPNNRPNLIKVVPYDFFLGIGDINSSFLPKREELPPMQPPPLKKKSSKSELKDAQTSENAEASDEKKPESDEVKPVEAAKPEAAKPDDGSKISALEELVRMGSGDDQALRLEQAAEQEKFLEKQLTDRPLLHMQEKLDKEDSEAPVDEAANGGTAQEPQHRHNLLVDNDVELKYLEQHLTQLHKAFYDEYEGRVINASGGRVAQLKPGLNRKMPLNGADRKVVPDIGEVMPRLKSKTLAGCTIVMSGLVPLQADIMRTEIGLQAASFGADIQSKVNRKVTHLVASTSRTRTHKVRQAAKYPNIKIVNQQWLLNSMSKWQKEDETPYLVTIHEADRVRDDGFNSDAPSSIGDSEESSEDSASEDEDRESVPASSQDETADDDEGVMPDEIQEGTSPIDNLKGFDWGGVDDELDEFMASDSEANESGNESDVSRQSTSSQQSKAGRGRKRNHDTVTEDEESDEESTLAKKQRIAKTRTTGLNAVKTPNNTSALSQDITNLPTPGEEEDASDDGFGDDLEADLEAAFASEELEAQGADGST</sequence>
<feature type="compositionally biased region" description="Acidic residues" evidence="7">
    <location>
        <begin position="680"/>
        <end position="694"/>
    </location>
</feature>
<dbReference type="PROSITE" id="PS50969">
    <property type="entry name" value="FCP1"/>
    <property type="match status" value="1"/>
</dbReference>
<feature type="region of interest" description="Disordered" evidence="7">
    <location>
        <begin position="641"/>
        <end position="819"/>
    </location>
</feature>
<dbReference type="EC" id="3.1.3.16" evidence="6"/>
<dbReference type="CDD" id="cd07521">
    <property type="entry name" value="HAD_FCP1-like"/>
    <property type="match status" value="1"/>
</dbReference>
<evidence type="ECO:0000256" key="7">
    <source>
        <dbReference type="SAM" id="MobiDB-lite"/>
    </source>
</evidence>
<dbReference type="SUPFAM" id="SSF56784">
    <property type="entry name" value="HAD-like"/>
    <property type="match status" value="1"/>
</dbReference>
<evidence type="ECO:0000256" key="5">
    <source>
        <dbReference type="ARBA" id="ARBA00048336"/>
    </source>
</evidence>
<reference evidence="10" key="1">
    <citation type="submission" date="2021-02" db="EMBL/GenBank/DDBJ databases">
        <title>Genome sequence Cadophora malorum strain M34.</title>
        <authorList>
            <person name="Stefanovic E."/>
            <person name="Vu D."/>
            <person name="Scully C."/>
            <person name="Dijksterhuis J."/>
            <person name="Roader J."/>
            <person name="Houbraken J."/>
        </authorList>
    </citation>
    <scope>NUCLEOTIDE SEQUENCE</scope>
    <source>
        <strain evidence="10">M34</strain>
    </source>
</reference>
<dbReference type="Pfam" id="PF00533">
    <property type="entry name" value="BRCT"/>
    <property type="match status" value="1"/>
</dbReference>
<evidence type="ECO:0000313" key="10">
    <source>
        <dbReference type="EMBL" id="KAG4423196.1"/>
    </source>
</evidence>
<dbReference type="Gene3D" id="3.40.50.1000">
    <property type="entry name" value="HAD superfamily/HAD-like"/>
    <property type="match status" value="1"/>
</dbReference>
<feature type="compositionally biased region" description="Polar residues" evidence="7">
    <location>
        <begin position="778"/>
        <end position="803"/>
    </location>
</feature>
<name>A0A8H7WE95_9HELO</name>
<organism evidence="10 11">
    <name type="scientific">Cadophora malorum</name>
    <dbReference type="NCBI Taxonomy" id="108018"/>
    <lineage>
        <taxon>Eukaryota</taxon>
        <taxon>Fungi</taxon>
        <taxon>Dikarya</taxon>
        <taxon>Ascomycota</taxon>
        <taxon>Pezizomycotina</taxon>
        <taxon>Leotiomycetes</taxon>
        <taxon>Helotiales</taxon>
        <taxon>Ploettnerulaceae</taxon>
        <taxon>Cadophora</taxon>
    </lineage>
</organism>
<dbReference type="InterPro" id="IPR039189">
    <property type="entry name" value="Fcp1"/>
</dbReference>
<dbReference type="InterPro" id="IPR023214">
    <property type="entry name" value="HAD_sf"/>
</dbReference>
<dbReference type="PANTHER" id="PTHR23081:SF36">
    <property type="entry name" value="RNA POLYMERASE II SUBUNIT A C-TERMINAL DOMAIN PHOSPHATASE"/>
    <property type="match status" value="1"/>
</dbReference>
<dbReference type="SMART" id="SM00577">
    <property type="entry name" value="CPDc"/>
    <property type="match status" value="1"/>
</dbReference>
<feature type="domain" description="BRCT" evidence="8">
    <location>
        <begin position="537"/>
        <end position="632"/>
    </location>
</feature>
<dbReference type="Gene3D" id="2.40.50.100">
    <property type="match status" value="1"/>
</dbReference>
<evidence type="ECO:0000256" key="2">
    <source>
        <dbReference type="ARBA" id="ARBA00022801"/>
    </source>
</evidence>
<dbReference type="InterPro" id="IPR004274">
    <property type="entry name" value="FCP1_dom"/>
</dbReference>
<dbReference type="EMBL" id="JAFJYH010000038">
    <property type="protein sequence ID" value="KAG4423196.1"/>
    <property type="molecule type" value="Genomic_DNA"/>
</dbReference>
<accession>A0A8H7WE95</accession>
<dbReference type="InterPro" id="IPR036412">
    <property type="entry name" value="HAD-like_sf"/>
</dbReference>
<feature type="compositionally biased region" description="Polar residues" evidence="7">
    <location>
        <begin position="726"/>
        <end position="745"/>
    </location>
</feature>
<dbReference type="OrthoDB" id="10249888at2759"/>
<feature type="compositionally biased region" description="Acidic residues" evidence="7">
    <location>
        <begin position="655"/>
        <end position="670"/>
    </location>
</feature>
<dbReference type="PANTHER" id="PTHR23081">
    <property type="entry name" value="RNA POLYMERASE II CTD PHOSPHATASE"/>
    <property type="match status" value="1"/>
</dbReference>
<evidence type="ECO:0000259" key="8">
    <source>
        <dbReference type="PROSITE" id="PS50172"/>
    </source>
</evidence>
<dbReference type="Gene3D" id="1.10.287.10">
    <property type="entry name" value="S15/NS1, RNA-binding"/>
    <property type="match status" value="1"/>
</dbReference>
<protein>
    <recommendedName>
        <fullName evidence="6">RNA polymerase II subunit A C-terminal domain phosphatase</fullName>
        <ecNumber evidence="6">3.1.3.16</ecNumber>
    </recommendedName>
</protein>
<evidence type="ECO:0000256" key="4">
    <source>
        <dbReference type="ARBA" id="ARBA00047761"/>
    </source>
</evidence>
<dbReference type="InterPro" id="IPR011947">
    <property type="entry name" value="FCP1_euk"/>
</dbReference>
<feature type="region of interest" description="Disordered" evidence="7">
    <location>
        <begin position="332"/>
        <end position="396"/>
    </location>
</feature>
<evidence type="ECO:0000259" key="9">
    <source>
        <dbReference type="PROSITE" id="PS50969"/>
    </source>
</evidence>
<evidence type="ECO:0000256" key="1">
    <source>
        <dbReference type="ARBA" id="ARBA00004123"/>
    </source>
</evidence>
<dbReference type="PROSITE" id="PS50172">
    <property type="entry name" value="BRCT"/>
    <property type="match status" value="1"/>
</dbReference>
<keyword evidence="2 6" id="KW-0378">Hydrolase</keyword>
<proteinExistence type="predicted"/>
<comment type="function">
    <text evidence="6">This promotes the activity of RNA polymerase II.</text>
</comment>
<dbReference type="CDD" id="cd17729">
    <property type="entry name" value="BRCT_CTDP1"/>
    <property type="match status" value="1"/>
</dbReference>
<feature type="region of interest" description="Disordered" evidence="7">
    <location>
        <begin position="441"/>
        <end position="462"/>
    </location>
</feature>
<feature type="compositionally biased region" description="Acidic residues" evidence="7">
    <location>
        <begin position="806"/>
        <end position="819"/>
    </location>
</feature>
<evidence type="ECO:0000256" key="3">
    <source>
        <dbReference type="ARBA" id="ARBA00023242"/>
    </source>
</evidence>
<keyword evidence="3 6" id="KW-0539">Nucleus</keyword>
<dbReference type="SMART" id="SM00292">
    <property type="entry name" value="BRCT"/>
    <property type="match status" value="1"/>
</dbReference>
<comment type="caution">
    <text evidence="10">The sequence shown here is derived from an EMBL/GenBank/DDBJ whole genome shotgun (WGS) entry which is preliminary data.</text>
</comment>
<dbReference type="FunFam" id="3.40.50.1000:FF:000142">
    <property type="entry name" value="Similar to FCP1-like phosphatase"/>
    <property type="match status" value="1"/>
</dbReference>
<dbReference type="GO" id="GO:0005634">
    <property type="term" value="C:nucleus"/>
    <property type="evidence" value="ECO:0007669"/>
    <property type="project" value="UniProtKB-SubCell"/>
</dbReference>
<feature type="compositionally biased region" description="Acidic residues" evidence="7">
    <location>
        <begin position="758"/>
        <end position="767"/>
    </location>
</feature>
<feature type="domain" description="FCP1 homology" evidence="9">
    <location>
        <begin position="159"/>
        <end position="338"/>
    </location>
</feature>
<keyword evidence="11" id="KW-1185">Reference proteome</keyword>
<dbReference type="SUPFAM" id="SSF52113">
    <property type="entry name" value="BRCT domain"/>
    <property type="match status" value="1"/>
</dbReference>
<dbReference type="Proteomes" id="UP000664132">
    <property type="component" value="Unassembled WGS sequence"/>
</dbReference>
<dbReference type="InterPro" id="IPR001357">
    <property type="entry name" value="BRCT_dom"/>
</dbReference>
<evidence type="ECO:0000256" key="6">
    <source>
        <dbReference type="RuleBase" id="RU366066"/>
    </source>
</evidence>
<comment type="subcellular location">
    <subcellularLocation>
        <location evidence="1 6">Nucleus</location>
    </subcellularLocation>
</comment>
<evidence type="ECO:0000313" key="11">
    <source>
        <dbReference type="Proteomes" id="UP000664132"/>
    </source>
</evidence>
<dbReference type="AlphaFoldDB" id="A0A8H7WE95"/>
<gene>
    <name evidence="10" type="ORF">IFR04_003694</name>
</gene>
<comment type="catalytic activity">
    <reaction evidence="5 6">
        <text>O-phospho-L-threonyl-[protein] + H2O = L-threonyl-[protein] + phosphate</text>
        <dbReference type="Rhea" id="RHEA:47004"/>
        <dbReference type="Rhea" id="RHEA-COMP:11060"/>
        <dbReference type="Rhea" id="RHEA-COMP:11605"/>
        <dbReference type="ChEBI" id="CHEBI:15377"/>
        <dbReference type="ChEBI" id="CHEBI:30013"/>
        <dbReference type="ChEBI" id="CHEBI:43474"/>
        <dbReference type="ChEBI" id="CHEBI:61977"/>
        <dbReference type="EC" id="3.1.3.16"/>
    </reaction>
</comment>
<feature type="compositionally biased region" description="Acidic residues" evidence="7">
    <location>
        <begin position="710"/>
        <end position="719"/>
    </location>
</feature>
<dbReference type="Gene3D" id="3.40.50.10190">
    <property type="entry name" value="BRCT domain"/>
    <property type="match status" value="1"/>
</dbReference>
<dbReference type="NCBIfam" id="TIGR02250">
    <property type="entry name" value="FCP1_euk"/>
    <property type="match status" value="1"/>
</dbReference>
<comment type="catalytic activity">
    <reaction evidence="4 6">
        <text>O-phospho-L-seryl-[protein] + H2O = L-seryl-[protein] + phosphate</text>
        <dbReference type="Rhea" id="RHEA:20629"/>
        <dbReference type="Rhea" id="RHEA-COMP:9863"/>
        <dbReference type="Rhea" id="RHEA-COMP:11604"/>
        <dbReference type="ChEBI" id="CHEBI:15377"/>
        <dbReference type="ChEBI" id="CHEBI:29999"/>
        <dbReference type="ChEBI" id="CHEBI:43474"/>
        <dbReference type="ChEBI" id="CHEBI:83421"/>
        <dbReference type="EC" id="3.1.3.16"/>
    </reaction>
</comment>
<dbReference type="InterPro" id="IPR036420">
    <property type="entry name" value="BRCT_dom_sf"/>
</dbReference>